<feature type="region of interest" description="Disordered" evidence="1">
    <location>
        <begin position="176"/>
        <end position="263"/>
    </location>
</feature>
<feature type="compositionally biased region" description="Polar residues" evidence="1">
    <location>
        <begin position="23"/>
        <end position="49"/>
    </location>
</feature>
<feature type="compositionally biased region" description="Pro residues" evidence="1">
    <location>
        <begin position="337"/>
        <end position="351"/>
    </location>
</feature>
<reference evidence="2 3" key="1">
    <citation type="submission" date="2014-04" db="EMBL/GenBank/DDBJ databases">
        <authorList>
            <consortium name="DOE Joint Genome Institute"/>
            <person name="Kuo A."/>
            <person name="Zuccaro A."/>
            <person name="Kohler A."/>
            <person name="Nagy L.G."/>
            <person name="Floudas D."/>
            <person name="Copeland A."/>
            <person name="Barry K.W."/>
            <person name="Cichocki N."/>
            <person name="Veneault-Fourrey C."/>
            <person name="LaButti K."/>
            <person name="Lindquist E.A."/>
            <person name="Lipzen A."/>
            <person name="Lundell T."/>
            <person name="Morin E."/>
            <person name="Murat C."/>
            <person name="Sun H."/>
            <person name="Tunlid A."/>
            <person name="Henrissat B."/>
            <person name="Grigoriev I.V."/>
            <person name="Hibbett D.S."/>
            <person name="Martin F."/>
            <person name="Nordberg H.P."/>
            <person name="Cantor M.N."/>
            <person name="Hua S.X."/>
        </authorList>
    </citation>
    <scope>NUCLEOTIDE SEQUENCE [LARGE SCALE GENOMIC DNA]</scope>
    <source>
        <strain evidence="2 3">MAFF 305830</strain>
    </source>
</reference>
<organism evidence="2 3">
    <name type="scientific">Serendipita vermifera MAFF 305830</name>
    <dbReference type="NCBI Taxonomy" id="933852"/>
    <lineage>
        <taxon>Eukaryota</taxon>
        <taxon>Fungi</taxon>
        <taxon>Dikarya</taxon>
        <taxon>Basidiomycota</taxon>
        <taxon>Agaricomycotina</taxon>
        <taxon>Agaricomycetes</taxon>
        <taxon>Sebacinales</taxon>
        <taxon>Serendipitaceae</taxon>
        <taxon>Serendipita</taxon>
    </lineage>
</organism>
<feature type="compositionally biased region" description="Low complexity" evidence="1">
    <location>
        <begin position="708"/>
        <end position="729"/>
    </location>
</feature>
<accession>A0A0C2X8U8</accession>
<feature type="region of interest" description="Disordered" evidence="1">
    <location>
        <begin position="940"/>
        <end position="974"/>
    </location>
</feature>
<feature type="region of interest" description="Disordered" evidence="1">
    <location>
        <begin position="23"/>
        <end position="158"/>
    </location>
</feature>
<dbReference type="AlphaFoldDB" id="A0A0C2X8U8"/>
<feature type="compositionally biased region" description="Basic and acidic residues" evidence="1">
    <location>
        <begin position="489"/>
        <end position="516"/>
    </location>
</feature>
<gene>
    <name evidence="2" type="ORF">M408DRAFT_325865</name>
</gene>
<feature type="compositionally biased region" description="Polar residues" evidence="1">
    <location>
        <begin position="750"/>
        <end position="761"/>
    </location>
</feature>
<feature type="compositionally biased region" description="Polar residues" evidence="1">
    <location>
        <begin position="657"/>
        <end position="688"/>
    </location>
</feature>
<feature type="compositionally biased region" description="Low complexity" evidence="1">
    <location>
        <begin position="50"/>
        <end position="68"/>
    </location>
</feature>
<feature type="compositionally biased region" description="Low complexity" evidence="1">
    <location>
        <begin position="417"/>
        <end position="445"/>
    </location>
</feature>
<sequence length="974" mass="103206">MSSAKSPSVTRFGSFFGIKRRPSSNLVIRPSSPSYEQQEDPFSTNASPLSANAEASSSTTSPLKSSPLGRVEPALVIDIPTFVRVPSNGRRPGSPTARRRLDSERDHHHLSVEVGSDNEDETDGADSSFPIIPNGTMSRSRGRPPLTLRPDGSASATSVESLALAAAIAHANGMVLKPDPASANSHRGKSPAIDEYPSPPPSNHGSPRNSRTFLEDEEESLFHTVGSFGSTGVSSLPTTPALIDSFPTIPHSSTHIGSRDLQPPPLAVLANEALPIRTSSRPASSRQRGGSTSDAWARPIAPVMQHHNSDLEQVWDLTEQDETDYNYPLQPRGGLPLPGPPPSAPLPPEPASPRFQTSAIHKHFHQLELDFTSLTRKLTSASSASGGSTHPSTPDSSRVLKKSASHSLLRREHSGMSASSAASSSQGIMSPASTSTAAIPPSTSPQKSDGMASPYSMRHHSSQLSQSFSPVVSNRQRSTTESSVVAPLKLKEKPQKLGKERDSLKSRDERDKDKDGHHKRRFFAKYASAGSQVERDAAAILASIEDQDDVACPFNGNNGRGFADEELNANLSISSIKTRDGTLSATPLSPSSQRSPVDDSSSIFSAAWTANRTGVSPPEYVVQHILPPAELLRLEKMGFTAEGLSSRARDGKLGSPLSATGNSLSGIAPSTSSLVTNTERSRRSTSAPRVNEVLPTMPPEPKTRSQRSGSVAAAVSPISPSSARPSSSRQVLHGNMGAAKSAGALPLGSESKNGNRPSSSGKDAILQPLIRPGMIRPATTPSSPAGGFAPLALPPPPRPRVRSSHGEGHSNGDSSRSSRRSSNTSGTRAMPSGSELQKHHSIMRKPSFMDMMDDDGRPSLEEASPAAAPGISLDDNGSYFSHAGSRTPSTRSRSTTINGWQPEIPSIDSGASSSRGASYANNRTDDSFLDMGKLSLDTIRSADEDDNIQQLPAGSQYRYTPPTDIGPRHSPSYF</sequence>
<feature type="compositionally biased region" description="Basic and acidic residues" evidence="1">
    <location>
        <begin position="99"/>
        <end position="111"/>
    </location>
</feature>
<feature type="compositionally biased region" description="Polar residues" evidence="1">
    <location>
        <begin position="203"/>
        <end position="212"/>
    </location>
</feature>
<name>A0A0C2X8U8_SERVB</name>
<keyword evidence="3" id="KW-1185">Reference proteome</keyword>
<proteinExistence type="predicted"/>
<feature type="region of interest" description="Disordered" evidence="1">
    <location>
        <begin position="275"/>
        <end position="298"/>
    </location>
</feature>
<feature type="compositionally biased region" description="Low complexity" evidence="1">
    <location>
        <begin position="909"/>
        <end position="922"/>
    </location>
</feature>
<feature type="compositionally biased region" description="Low complexity" evidence="1">
    <location>
        <begin position="811"/>
        <end position="828"/>
    </location>
</feature>
<evidence type="ECO:0000256" key="1">
    <source>
        <dbReference type="SAM" id="MobiDB-lite"/>
    </source>
</evidence>
<feature type="region of interest" description="Disordered" evidence="1">
    <location>
        <begin position="381"/>
        <end position="521"/>
    </location>
</feature>
<evidence type="ECO:0000313" key="3">
    <source>
        <dbReference type="Proteomes" id="UP000054097"/>
    </source>
</evidence>
<feature type="region of interest" description="Disordered" evidence="1">
    <location>
        <begin position="646"/>
        <end position="928"/>
    </location>
</feature>
<dbReference type="EMBL" id="KN824277">
    <property type="protein sequence ID" value="KIM34468.1"/>
    <property type="molecule type" value="Genomic_DNA"/>
</dbReference>
<protein>
    <submittedName>
        <fullName evidence="2">Uncharacterized protein</fullName>
    </submittedName>
</protein>
<reference evidence="3" key="2">
    <citation type="submission" date="2015-01" db="EMBL/GenBank/DDBJ databases">
        <title>Evolutionary Origins and Diversification of the Mycorrhizal Mutualists.</title>
        <authorList>
            <consortium name="DOE Joint Genome Institute"/>
            <consortium name="Mycorrhizal Genomics Consortium"/>
            <person name="Kohler A."/>
            <person name="Kuo A."/>
            <person name="Nagy L.G."/>
            <person name="Floudas D."/>
            <person name="Copeland A."/>
            <person name="Barry K.W."/>
            <person name="Cichocki N."/>
            <person name="Veneault-Fourrey C."/>
            <person name="LaButti K."/>
            <person name="Lindquist E.A."/>
            <person name="Lipzen A."/>
            <person name="Lundell T."/>
            <person name="Morin E."/>
            <person name="Murat C."/>
            <person name="Riley R."/>
            <person name="Ohm R."/>
            <person name="Sun H."/>
            <person name="Tunlid A."/>
            <person name="Henrissat B."/>
            <person name="Grigoriev I.V."/>
            <person name="Hibbett D.S."/>
            <person name="Martin F."/>
        </authorList>
    </citation>
    <scope>NUCLEOTIDE SEQUENCE [LARGE SCALE GENOMIC DNA]</scope>
    <source>
        <strain evidence="3">MAFF 305830</strain>
    </source>
</reference>
<feature type="compositionally biased region" description="Polar residues" evidence="1">
    <location>
        <begin position="462"/>
        <end position="483"/>
    </location>
</feature>
<dbReference type="Proteomes" id="UP000054097">
    <property type="component" value="Unassembled WGS sequence"/>
</dbReference>
<feature type="compositionally biased region" description="Polar residues" evidence="1">
    <location>
        <begin position="277"/>
        <end position="294"/>
    </location>
</feature>
<evidence type="ECO:0000313" key="2">
    <source>
        <dbReference type="EMBL" id="KIM34468.1"/>
    </source>
</evidence>
<dbReference type="HOGENOM" id="CLU_304857_0_0_1"/>
<feature type="compositionally biased region" description="Low complexity" evidence="1">
    <location>
        <begin position="885"/>
        <end position="896"/>
    </location>
</feature>
<feature type="compositionally biased region" description="Low complexity" evidence="1">
    <location>
        <begin position="224"/>
        <end position="235"/>
    </location>
</feature>
<dbReference type="OrthoDB" id="10669167at2759"/>
<feature type="region of interest" description="Disordered" evidence="1">
    <location>
        <begin position="324"/>
        <end position="354"/>
    </location>
</feature>